<sequence length="82" mass="8902">MRDFFSTKIGQQTIATLVTLFSFLFLYVGGTQHNNGVLIVGIILMLGGMLAVPAIGFSHAKNEQKKEGTKIKASSKLRDSES</sequence>
<keyword evidence="1" id="KW-1133">Transmembrane helix</keyword>
<accession>A0A3D8GUR7</accession>
<evidence type="ECO:0000313" key="3">
    <source>
        <dbReference type="Proteomes" id="UP000257144"/>
    </source>
</evidence>
<comment type="caution">
    <text evidence="2">The sequence shown here is derived from an EMBL/GenBank/DDBJ whole genome shotgun (WGS) entry which is preliminary data.</text>
</comment>
<dbReference type="EMBL" id="QNQT01000001">
    <property type="protein sequence ID" value="RDU38224.1"/>
    <property type="molecule type" value="Genomic_DNA"/>
</dbReference>
<dbReference type="Proteomes" id="UP000257144">
    <property type="component" value="Unassembled WGS sequence"/>
</dbReference>
<dbReference type="RefSeq" id="WP_115450148.1">
    <property type="nucleotide sequence ID" value="NZ_QNQT01000001.1"/>
</dbReference>
<dbReference type="AlphaFoldDB" id="A0A3D8GUR7"/>
<evidence type="ECO:0000256" key="1">
    <source>
        <dbReference type="SAM" id="Phobius"/>
    </source>
</evidence>
<reference evidence="2 3" key="1">
    <citation type="submission" date="2018-07" db="EMBL/GenBank/DDBJ databases">
        <title>Bacillus sp. YLB-04 draft genome sequence.</title>
        <authorList>
            <person name="Yu L."/>
            <person name="Tang X."/>
        </authorList>
    </citation>
    <scope>NUCLEOTIDE SEQUENCE [LARGE SCALE GENOMIC DNA]</scope>
    <source>
        <strain evidence="2 3">YLB-04</strain>
    </source>
</reference>
<keyword evidence="1" id="KW-0812">Transmembrane</keyword>
<protein>
    <submittedName>
        <fullName evidence="2">Uncharacterized protein</fullName>
    </submittedName>
</protein>
<evidence type="ECO:0000313" key="2">
    <source>
        <dbReference type="EMBL" id="RDU38224.1"/>
    </source>
</evidence>
<gene>
    <name evidence="2" type="ORF">DRW41_01245</name>
</gene>
<keyword evidence="3" id="KW-1185">Reference proteome</keyword>
<feature type="transmembrane region" description="Helical" evidence="1">
    <location>
        <begin position="12"/>
        <end position="30"/>
    </location>
</feature>
<organism evidence="2 3">
    <name type="scientific">Neobacillus piezotolerans</name>
    <dbReference type="NCBI Taxonomy" id="2259171"/>
    <lineage>
        <taxon>Bacteria</taxon>
        <taxon>Bacillati</taxon>
        <taxon>Bacillota</taxon>
        <taxon>Bacilli</taxon>
        <taxon>Bacillales</taxon>
        <taxon>Bacillaceae</taxon>
        <taxon>Neobacillus</taxon>
    </lineage>
</organism>
<feature type="transmembrane region" description="Helical" evidence="1">
    <location>
        <begin position="36"/>
        <end position="57"/>
    </location>
</feature>
<keyword evidence="1" id="KW-0472">Membrane</keyword>
<dbReference type="OrthoDB" id="2930061at2"/>
<name>A0A3D8GUR7_9BACI</name>
<proteinExistence type="predicted"/>